<accession>A0A9K3KLD3</accession>
<reference evidence="8" key="1">
    <citation type="journal article" date="2021" name="Sci. Rep.">
        <title>Diploid genomic architecture of Nitzschia inconspicua, an elite biomass production diatom.</title>
        <authorList>
            <person name="Oliver A."/>
            <person name="Podell S."/>
            <person name="Pinowska A."/>
            <person name="Traller J.C."/>
            <person name="Smith S.R."/>
            <person name="McClure R."/>
            <person name="Beliaev A."/>
            <person name="Bohutskyi P."/>
            <person name="Hill E.A."/>
            <person name="Rabines A."/>
            <person name="Zheng H."/>
            <person name="Allen L.Z."/>
            <person name="Kuo A."/>
            <person name="Grigoriev I.V."/>
            <person name="Allen A.E."/>
            <person name="Hazlebeck D."/>
            <person name="Allen E.E."/>
        </authorList>
    </citation>
    <scope>NUCLEOTIDE SEQUENCE</scope>
    <source>
        <strain evidence="8">Hildebrandi</strain>
    </source>
</reference>
<dbReference type="InterPro" id="IPR018108">
    <property type="entry name" value="MCP_transmembrane"/>
</dbReference>
<comment type="caution">
    <text evidence="8">The sequence shown here is derived from an EMBL/GenBank/DDBJ whole genome shotgun (WGS) entry which is preliminary data.</text>
</comment>
<evidence type="ECO:0000256" key="5">
    <source>
        <dbReference type="PROSITE-ProRule" id="PRU00282"/>
    </source>
</evidence>
<dbReference type="GO" id="GO:0016020">
    <property type="term" value="C:membrane"/>
    <property type="evidence" value="ECO:0007669"/>
    <property type="project" value="UniProtKB-UniRule"/>
</dbReference>
<evidence type="ECO:0000256" key="7">
    <source>
        <dbReference type="SAM" id="SignalP"/>
    </source>
</evidence>
<dbReference type="InterPro" id="IPR050567">
    <property type="entry name" value="Mitochondrial_Carrier"/>
</dbReference>
<evidence type="ECO:0000256" key="4">
    <source>
        <dbReference type="ARBA" id="ARBA00022989"/>
    </source>
</evidence>
<organism evidence="8 9">
    <name type="scientific">Nitzschia inconspicua</name>
    <dbReference type="NCBI Taxonomy" id="303405"/>
    <lineage>
        <taxon>Eukaryota</taxon>
        <taxon>Sar</taxon>
        <taxon>Stramenopiles</taxon>
        <taxon>Ochrophyta</taxon>
        <taxon>Bacillariophyta</taxon>
        <taxon>Bacillariophyceae</taxon>
        <taxon>Bacillariophycidae</taxon>
        <taxon>Bacillariales</taxon>
        <taxon>Bacillariaceae</taxon>
        <taxon>Nitzschia</taxon>
    </lineage>
</organism>
<feature type="signal peptide" evidence="7">
    <location>
        <begin position="1"/>
        <end position="19"/>
    </location>
</feature>
<dbReference type="GO" id="GO:0015227">
    <property type="term" value="F:O-acyl-L-carnitine transmembrane transporter activity"/>
    <property type="evidence" value="ECO:0007669"/>
    <property type="project" value="TreeGrafter"/>
</dbReference>
<gene>
    <name evidence="8" type="ORF">IV203_033032</name>
</gene>
<dbReference type="GO" id="GO:0005740">
    <property type="term" value="C:mitochondrial envelope"/>
    <property type="evidence" value="ECO:0007669"/>
    <property type="project" value="TreeGrafter"/>
</dbReference>
<evidence type="ECO:0000256" key="6">
    <source>
        <dbReference type="RuleBase" id="RU000488"/>
    </source>
</evidence>
<name>A0A9K3KLD3_9STRA</name>
<dbReference type="PANTHER" id="PTHR45624:SF4">
    <property type="entry name" value="CONGESTED-LIKE TRACHEA PROTEIN-RELATED"/>
    <property type="match status" value="1"/>
</dbReference>
<evidence type="ECO:0000256" key="3">
    <source>
        <dbReference type="ARBA" id="ARBA00022737"/>
    </source>
</evidence>
<feature type="repeat" description="Solcar" evidence="5">
    <location>
        <begin position="7"/>
        <end position="92"/>
    </location>
</feature>
<dbReference type="GO" id="GO:1902603">
    <property type="term" value="P:carnitine transmembrane transport"/>
    <property type="evidence" value="ECO:0007669"/>
    <property type="project" value="TreeGrafter"/>
</dbReference>
<reference evidence="8" key="2">
    <citation type="submission" date="2021-04" db="EMBL/GenBank/DDBJ databases">
        <authorList>
            <person name="Podell S."/>
        </authorList>
    </citation>
    <scope>NUCLEOTIDE SEQUENCE</scope>
    <source>
        <strain evidence="8">Hildebrandi</strain>
    </source>
</reference>
<evidence type="ECO:0000256" key="1">
    <source>
        <dbReference type="ARBA" id="ARBA00006375"/>
    </source>
</evidence>
<protein>
    <submittedName>
        <fullName evidence="8">Mitochondrial carrier protein</fullName>
    </submittedName>
</protein>
<sequence length="289" mass="30353">MSDVSLVASLLGLAPGAVGGFCSVAVGHPIDLIKVRQQTAAQALSESTIGMLRGIFVQEGVSGLYRGVAAPLMAVTPAFAISFWSYDLAGRAIRSTGNVPETQALTTSQVALAGAWSGVPLAIIFGPTDRIKCLMQVDSTGKYRNFTDCFLKTYQDGGIRSVFRGTGSCALRDVPGNAAYFGAYEYVKRLSCQLEGREQASTFGTLMAGGCAGVANWIVAIPVDTLKSRLQTAPSGTYNGLFDVFQTLVRTEGPTALFRGLSPALLRAFPANAACLCGVETVKGMLEGR</sequence>
<dbReference type="OrthoDB" id="14252at2759"/>
<keyword evidence="5 6" id="KW-0812">Transmembrane</keyword>
<dbReference type="Pfam" id="PF00153">
    <property type="entry name" value="Mito_carr"/>
    <property type="match status" value="3"/>
</dbReference>
<feature type="repeat" description="Solcar" evidence="5">
    <location>
        <begin position="105"/>
        <end position="190"/>
    </location>
</feature>
<dbReference type="PANTHER" id="PTHR45624">
    <property type="entry name" value="MITOCHONDRIAL BASIC AMINO ACIDS TRANSPORTER-RELATED"/>
    <property type="match status" value="1"/>
</dbReference>
<evidence type="ECO:0000256" key="2">
    <source>
        <dbReference type="ARBA" id="ARBA00022448"/>
    </source>
</evidence>
<dbReference type="Proteomes" id="UP000693970">
    <property type="component" value="Unassembled WGS sequence"/>
</dbReference>
<keyword evidence="3" id="KW-0677">Repeat</keyword>
<keyword evidence="2 6" id="KW-0813">Transport</keyword>
<keyword evidence="5" id="KW-0472">Membrane</keyword>
<dbReference type="EMBL" id="JAGRRH010000022">
    <property type="protein sequence ID" value="KAG7345501.1"/>
    <property type="molecule type" value="Genomic_DNA"/>
</dbReference>
<keyword evidence="7" id="KW-0732">Signal</keyword>
<dbReference type="AlphaFoldDB" id="A0A9K3KLD3"/>
<dbReference type="GO" id="GO:0006839">
    <property type="term" value="P:mitochondrial transport"/>
    <property type="evidence" value="ECO:0007669"/>
    <property type="project" value="TreeGrafter"/>
</dbReference>
<evidence type="ECO:0000313" key="9">
    <source>
        <dbReference type="Proteomes" id="UP000693970"/>
    </source>
</evidence>
<evidence type="ECO:0000313" key="8">
    <source>
        <dbReference type="EMBL" id="KAG7345501.1"/>
    </source>
</evidence>
<proteinExistence type="inferred from homology"/>
<comment type="similarity">
    <text evidence="1 6">Belongs to the mitochondrial carrier (TC 2.A.29) family.</text>
</comment>
<dbReference type="PROSITE" id="PS50920">
    <property type="entry name" value="SOLCAR"/>
    <property type="match status" value="3"/>
</dbReference>
<feature type="chain" id="PRO_5039930677" evidence="7">
    <location>
        <begin position="20"/>
        <end position="289"/>
    </location>
</feature>
<keyword evidence="4" id="KW-1133">Transmembrane helix</keyword>
<keyword evidence="9" id="KW-1185">Reference proteome</keyword>
<feature type="repeat" description="Solcar" evidence="5">
    <location>
        <begin position="200"/>
        <end position="285"/>
    </location>
</feature>